<dbReference type="InterPro" id="IPR000136">
    <property type="entry name" value="Oleosin"/>
</dbReference>
<evidence type="ECO:0000256" key="5">
    <source>
        <dbReference type="ARBA" id="ARBA00022677"/>
    </source>
</evidence>
<keyword evidence="8 9" id="KW-0472">Membrane</keyword>
<evidence type="ECO:0000256" key="4">
    <source>
        <dbReference type="ARBA" id="ARBA00010858"/>
    </source>
</evidence>
<dbReference type="PANTHER" id="PTHR33203:SF4">
    <property type="entry name" value="F27J15.22"/>
    <property type="match status" value="1"/>
</dbReference>
<dbReference type="GO" id="GO:0012511">
    <property type="term" value="C:monolayer-surrounded lipid storage body"/>
    <property type="evidence" value="ECO:0007669"/>
    <property type="project" value="InterPro"/>
</dbReference>
<evidence type="ECO:0000313" key="10">
    <source>
        <dbReference type="EMBL" id="RHN74176.1"/>
    </source>
</evidence>
<comment type="function">
    <text evidence="1">May have a structural role to stabilize the lipid body during desiccation of the seed by preventing coalescence of the oil. Probably interacts with both lipid and phospholipid moieties of lipid bodies. May also provide recognition signals for specific lipase anchorage in lipolysis during seedling growth.</text>
</comment>
<name>A0A396J7G9_MEDTR</name>
<gene>
    <name evidence="10" type="ORF">MtrunA17_Chr2g0307331</name>
</gene>
<evidence type="ECO:0000256" key="3">
    <source>
        <dbReference type="ARBA" id="ARBA00004502"/>
    </source>
</evidence>
<accession>A0A396J7G9</accession>
<comment type="caution">
    <text evidence="10">The sequence shown here is derived from an EMBL/GenBank/DDBJ whole genome shotgun (WGS) entry which is preliminary data.</text>
</comment>
<dbReference type="AlphaFoldDB" id="A0A396J7G9"/>
<feature type="transmembrane region" description="Helical" evidence="9">
    <location>
        <begin position="75"/>
        <end position="104"/>
    </location>
</feature>
<evidence type="ECO:0000256" key="2">
    <source>
        <dbReference type="ARBA" id="ARBA00004141"/>
    </source>
</evidence>
<keyword evidence="5" id="KW-0551">Lipid droplet</keyword>
<comment type="subcellular location">
    <subcellularLocation>
        <location evidence="3">Lipid droplet</location>
    </subcellularLocation>
    <subcellularLocation>
        <location evidence="2">Membrane</location>
        <topology evidence="2">Multi-pass membrane protein</topology>
    </subcellularLocation>
</comment>
<organism evidence="10">
    <name type="scientific">Medicago truncatula</name>
    <name type="common">Barrel medic</name>
    <name type="synonym">Medicago tribuloides</name>
    <dbReference type="NCBI Taxonomy" id="3880"/>
    <lineage>
        <taxon>Eukaryota</taxon>
        <taxon>Viridiplantae</taxon>
        <taxon>Streptophyta</taxon>
        <taxon>Embryophyta</taxon>
        <taxon>Tracheophyta</taxon>
        <taxon>Spermatophyta</taxon>
        <taxon>Magnoliopsida</taxon>
        <taxon>eudicotyledons</taxon>
        <taxon>Gunneridae</taxon>
        <taxon>Pentapetalae</taxon>
        <taxon>rosids</taxon>
        <taxon>fabids</taxon>
        <taxon>Fabales</taxon>
        <taxon>Fabaceae</taxon>
        <taxon>Papilionoideae</taxon>
        <taxon>50 kb inversion clade</taxon>
        <taxon>NPAAA clade</taxon>
        <taxon>Hologalegina</taxon>
        <taxon>IRL clade</taxon>
        <taxon>Trifolieae</taxon>
        <taxon>Medicago</taxon>
    </lineage>
</organism>
<reference evidence="10" key="1">
    <citation type="journal article" date="2018" name="Nat. Plants">
        <title>Whole-genome landscape of Medicago truncatula symbiotic genes.</title>
        <authorList>
            <person name="Pecrix Y."/>
            <person name="Gamas P."/>
            <person name="Carrere S."/>
        </authorList>
    </citation>
    <scope>NUCLEOTIDE SEQUENCE</scope>
    <source>
        <tissue evidence="10">Leaves</tissue>
    </source>
</reference>
<dbReference type="GO" id="GO:0048608">
    <property type="term" value="P:reproductive structure development"/>
    <property type="evidence" value="ECO:0007669"/>
    <property type="project" value="UniProtKB-ARBA"/>
</dbReference>
<dbReference type="Gramene" id="rna10183">
    <property type="protein sequence ID" value="RHN74176.1"/>
    <property type="gene ID" value="gene10183"/>
</dbReference>
<comment type="similarity">
    <text evidence="4">Belongs to the oleosin family.</text>
</comment>
<evidence type="ECO:0000256" key="1">
    <source>
        <dbReference type="ARBA" id="ARBA00002582"/>
    </source>
</evidence>
<keyword evidence="7 9" id="KW-1133">Transmembrane helix</keyword>
<dbReference type="GO" id="GO:0009791">
    <property type="term" value="P:post-embryonic development"/>
    <property type="evidence" value="ECO:0007669"/>
    <property type="project" value="UniProtKB-ARBA"/>
</dbReference>
<keyword evidence="6 9" id="KW-0812">Transmembrane</keyword>
<proteinExistence type="inferred from homology"/>
<protein>
    <submittedName>
        <fullName evidence="10">Putative oleosin</fullName>
    </submittedName>
</protein>
<dbReference type="Pfam" id="PF01277">
    <property type="entry name" value="Oleosin"/>
    <property type="match status" value="1"/>
</dbReference>
<dbReference type="PANTHER" id="PTHR33203">
    <property type="entry name" value="OLEOSIN"/>
    <property type="match status" value="1"/>
</dbReference>
<evidence type="ECO:0000256" key="7">
    <source>
        <dbReference type="ARBA" id="ARBA00022989"/>
    </source>
</evidence>
<evidence type="ECO:0000256" key="9">
    <source>
        <dbReference type="SAM" id="Phobius"/>
    </source>
</evidence>
<evidence type="ECO:0000256" key="6">
    <source>
        <dbReference type="ARBA" id="ARBA00022692"/>
    </source>
</evidence>
<evidence type="ECO:0000256" key="8">
    <source>
        <dbReference type="ARBA" id="ARBA00023136"/>
    </source>
</evidence>
<sequence length="161" mass="18236">MSHMSCPSSYDYPLWLFQLSLQLQYFNSLISSHQITMADHYYSIQPLTLKPPKPTTNSSSSSPLLRKHVSNSTQLFGLFTLFIVCTISLFLTCLTFVVTIMGFILFAPMIILLSPILVPVFAVLFVFIVGFLFTCGFGIVVLAMLSWIFRYFKGLHHHLGL</sequence>
<dbReference type="GO" id="GO:0016020">
    <property type="term" value="C:membrane"/>
    <property type="evidence" value="ECO:0007669"/>
    <property type="project" value="UniProtKB-SubCell"/>
</dbReference>
<feature type="transmembrane region" description="Helical" evidence="9">
    <location>
        <begin position="116"/>
        <end position="149"/>
    </location>
</feature>
<dbReference type="Proteomes" id="UP000265566">
    <property type="component" value="Chromosome 2"/>
</dbReference>
<dbReference type="EMBL" id="PSQE01000002">
    <property type="protein sequence ID" value="RHN74176.1"/>
    <property type="molecule type" value="Genomic_DNA"/>
</dbReference>